<dbReference type="AlphaFoldDB" id="A0A8H5EYF2"/>
<comment type="caution">
    <text evidence="2">The sequence shown here is derived from an EMBL/GenBank/DDBJ whole genome shotgun (WGS) entry which is preliminary data.</text>
</comment>
<reference evidence="2 3" key="1">
    <citation type="journal article" date="2020" name="ISME J.">
        <title>Uncovering the hidden diversity of litter-decomposition mechanisms in mushroom-forming fungi.</title>
        <authorList>
            <person name="Floudas D."/>
            <person name="Bentzer J."/>
            <person name="Ahren D."/>
            <person name="Johansson T."/>
            <person name="Persson P."/>
            <person name="Tunlid A."/>
        </authorList>
    </citation>
    <scope>NUCLEOTIDE SEQUENCE [LARGE SCALE GENOMIC DNA]</scope>
    <source>
        <strain evidence="2 3">CBS 291.85</strain>
    </source>
</reference>
<keyword evidence="3" id="KW-1185">Reference proteome</keyword>
<accession>A0A8H5EYF2</accession>
<evidence type="ECO:0000256" key="1">
    <source>
        <dbReference type="SAM" id="Phobius"/>
    </source>
</evidence>
<gene>
    <name evidence="2" type="ORF">D9758_017995</name>
</gene>
<protein>
    <submittedName>
        <fullName evidence="2">Uncharacterized protein</fullName>
    </submittedName>
</protein>
<evidence type="ECO:0000313" key="2">
    <source>
        <dbReference type="EMBL" id="KAF5316842.1"/>
    </source>
</evidence>
<keyword evidence="1" id="KW-0472">Membrane</keyword>
<feature type="transmembrane region" description="Helical" evidence="1">
    <location>
        <begin position="20"/>
        <end position="39"/>
    </location>
</feature>
<dbReference type="EMBL" id="JAACJM010000487">
    <property type="protein sequence ID" value="KAF5316842.1"/>
    <property type="molecule type" value="Genomic_DNA"/>
</dbReference>
<organism evidence="2 3">
    <name type="scientific">Tetrapyrgos nigripes</name>
    <dbReference type="NCBI Taxonomy" id="182062"/>
    <lineage>
        <taxon>Eukaryota</taxon>
        <taxon>Fungi</taxon>
        <taxon>Dikarya</taxon>
        <taxon>Basidiomycota</taxon>
        <taxon>Agaricomycotina</taxon>
        <taxon>Agaricomycetes</taxon>
        <taxon>Agaricomycetidae</taxon>
        <taxon>Agaricales</taxon>
        <taxon>Marasmiineae</taxon>
        <taxon>Marasmiaceae</taxon>
        <taxon>Tetrapyrgos</taxon>
    </lineage>
</organism>
<evidence type="ECO:0000313" key="3">
    <source>
        <dbReference type="Proteomes" id="UP000559256"/>
    </source>
</evidence>
<keyword evidence="1" id="KW-0812">Transmembrane</keyword>
<keyword evidence="1" id="KW-1133">Transmembrane helix</keyword>
<sequence length="142" mass="16268">MLPTIHPPLSHIRPGLSPYPLRYFLLLNYYLPLLCSLLLTNRYRKPLPMSSQNIKNVRKESVFMEGMIATMAQKADEFDAFDGGGYGSGRPLCDNAMSIHDRLKTYVYNRGKGNANIKSRFDLGMVVYNDSGELKRWFNEID</sequence>
<dbReference type="Proteomes" id="UP000559256">
    <property type="component" value="Unassembled WGS sequence"/>
</dbReference>
<name>A0A8H5EYF2_9AGAR</name>
<proteinExistence type="predicted"/>